<dbReference type="STRING" id="1173584.SAMN05444851_1966"/>
<evidence type="ECO:0000313" key="2">
    <source>
        <dbReference type="EMBL" id="SEW18646.1"/>
    </source>
</evidence>
<dbReference type="AlphaFoldDB" id="A0A1I0PW09"/>
<evidence type="ECO:0000313" key="3">
    <source>
        <dbReference type="Proteomes" id="UP000199650"/>
    </source>
</evidence>
<feature type="transmembrane region" description="Helical" evidence="1">
    <location>
        <begin position="12"/>
        <end position="31"/>
    </location>
</feature>
<dbReference type="EMBL" id="FOJB01000001">
    <property type="protein sequence ID" value="SEW18646.1"/>
    <property type="molecule type" value="Genomic_DNA"/>
</dbReference>
<organism evidence="2 3">
    <name type="scientific">Aliiroseovarius sediminilitoris</name>
    <dbReference type="NCBI Taxonomy" id="1173584"/>
    <lineage>
        <taxon>Bacteria</taxon>
        <taxon>Pseudomonadati</taxon>
        <taxon>Pseudomonadota</taxon>
        <taxon>Alphaproteobacteria</taxon>
        <taxon>Rhodobacterales</taxon>
        <taxon>Paracoccaceae</taxon>
        <taxon>Aliiroseovarius</taxon>
    </lineage>
</organism>
<dbReference type="OrthoDB" id="159440at2"/>
<keyword evidence="1" id="KW-0812">Transmembrane</keyword>
<keyword evidence="1" id="KW-0472">Membrane</keyword>
<dbReference type="RefSeq" id="WP_091430253.1">
    <property type="nucleotide sequence ID" value="NZ_FOJB01000001.1"/>
</dbReference>
<name>A0A1I0PW09_9RHOB</name>
<evidence type="ECO:0000256" key="1">
    <source>
        <dbReference type="SAM" id="Phobius"/>
    </source>
</evidence>
<reference evidence="2 3" key="1">
    <citation type="submission" date="2016-10" db="EMBL/GenBank/DDBJ databases">
        <authorList>
            <person name="de Groot N.N."/>
        </authorList>
    </citation>
    <scope>NUCLEOTIDE SEQUENCE [LARGE SCALE GENOMIC DNA]</scope>
    <source>
        <strain evidence="2 3">DSM 29439</strain>
    </source>
</reference>
<dbReference type="Proteomes" id="UP000199650">
    <property type="component" value="Unassembled WGS sequence"/>
</dbReference>
<keyword evidence="1" id="KW-1133">Transmembrane helix</keyword>
<accession>A0A1I0PW09</accession>
<protein>
    <submittedName>
        <fullName evidence="2">Uncharacterized protein</fullName>
    </submittedName>
</protein>
<keyword evidence="3" id="KW-1185">Reference proteome</keyword>
<gene>
    <name evidence="2" type="ORF">SAMN05444851_1966</name>
</gene>
<proteinExistence type="predicted"/>
<sequence>MFSFIKRIWGAAPIATLILAVALVMSVFFAVRTTASWIYWNDPAHIDQPIEGWMTARYVAYSWDVPRKVMFEALQLGQPGDGPSSLRRLAEARGIPLDVMIADLEAAIAAHRASQADSATGGRQ</sequence>